<sequence>MTRDDPRPAEAAAMDMAEVANRLAIQGLTRAGREMIGPCPRCGGKDRFGINIQKRVFQCRKCGGKGGNVDLVMFVMGLAFPAALEWLCGSVEGVSPEERRQRERKAAENKARNDAKAAAAREQARREAREIWEQGQPAQDSPVHDYLALRGIPRARFPRLPVCLRFHPSLGYMVQVDRQWVEAHRGPAMLAAIQGPDGRFIGVHRTWFDPSRPKGKPAILHPVSGDRLKVKKSLGSVKGGAIRLTPPGRVLIMGEGIETTLTALLADEPPGAAYWAGVSLGNMAGQRQLGQGLKYAGLPDLGDTEAFVPPAGVERLIFVQDGDSEPRLTRSQLLSGIRRAMALRPGLRGQVAPCPAGVDLNDVLMERPEASDPVP</sequence>
<feature type="region of interest" description="Disordered" evidence="1">
    <location>
        <begin position="97"/>
        <end position="137"/>
    </location>
</feature>
<dbReference type="AlphaFoldDB" id="A0A398BP99"/>
<dbReference type="RefSeq" id="WP_119135139.1">
    <property type="nucleotide sequence ID" value="NZ_QXXQ01000006.1"/>
</dbReference>
<reference evidence="3 4" key="1">
    <citation type="submission" date="2018-09" db="EMBL/GenBank/DDBJ databases">
        <title>Gemmobacter lutimaris sp. nov., a marine bacterium isolated from tidal flat.</title>
        <authorList>
            <person name="Lee D.W."/>
            <person name="Yoo Y."/>
            <person name="Kim J.-J."/>
            <person name="Kim B.S."/>
        </authorList>
    </citation>
    <scope>NUCLEOTIDE SEQUENCE [LARGE SCALE GENOMIC DNA]</scope>
    <source>
        <strain evidence="3 4">YJ-T1-11</strain>
    </source>
</reference>
<protein>
    <recommendedName>
        <fullName evidence="2">DUF7146 domain-containing protein</fullName>
    </recommendedName>
</protein>
<dbReference type="Gene3D" id="3.90.580.10">
    <property type="entry name" value="Zinc finger, CHC2-type domain"/>
    <property type="match status" value="1"/>
</dbReference>
<feature type="compositionally biased region" description="Basic and acidic residues" evidence="1">
    <location>
        <begin position="122"/>
        <end position="132"/>
    </location>
</feature>
<dbReference type="EMBL" id="QXXQ01000006">
    <property type="protein sequence ID" value="RID91534.1"/>
    <property type="molecule type" value="Genomic_DNA"/>
</dbReference>
<keyword evidence="4" id="KW-1185">Reference proteome</keyword>
<accession>A0A398BP99</accession>
<name>A0A398BP99_9RHOB</name>
<dbReference type="Pfam" id="PF23639">
    <property type="entry name" value="DUF7146"/>
    <property type="match status" value="1"/>
</dbReference>
<dbReference type="GO" id="GO:0003677">
    <property type="term" value="F:DNA binding"/>
    <property type="evidence" value="ECO:0007669"/>
    <property type="project" value="InterPro"/>
</dbReference>
<organism evidence="3 4">
    <name type="scientific">Gemmobacter lutimaris</name>
    <dbReference type="NCBI Taxonomy" id="2306023"/>
    <lineage>
        <taxon>Bacteria</taxon>
        <taxon>Pseudomonadati</taxon>
        <taxon>Pseudomonadota</taxon>
        <taxon>Alphaproteobacteria</taxon>
        <taxon>Rhodobacterales</taxon>
        <taxon>Paracoccaceae</taxon>
        <taxon>Gemmobacter</taxon>
    </lineage>
</organism>
<dbReference type="InterPro" id="IPR055570">
    <property type="entry name" value="DUF7146"/>
</dbReference>
<evidence type="ECO:0000259" key="2">
    <source>
        <dbReference type="Pfam" id="PF23639"/>
    </source>
</evidence>
<feature type="compositionally biased region" description="Basic and acidic residues" evidence="1">
    <location>
        <begin position="97"/>
        <end position="115"/>
    </location>
</feature>
<evidence type="ECO:0000256" key="1">
    <source>
        <dbReference type="SAM" id="MobiDB-lite"/>
    </source>
</evidence>
<evidence type="ECO:0000313" key="4">
    <source>
        <dbReference type="Proteomes" id="UP000266649"/>
    </source>
</evidence>
<dbReference type="GO" id="GO:0008270">
    <property type="term" value="F:zinc ion binding"/>
    <property type="evidence" value="ECO:0007669"/>
    <property type="project" value="InterPro"/>
</dbReference>
<dbReference type="Proteomes" id="UP000266649">
    <property type="component" value="Unassembled WGS sequence"/>
</dbReference>
<comment type="caution">
    <text evidence="3">The sequence shown here is derived from an EMBL/GenBank/DDBJ whole genome shotgun (WGS) entry which is preliminary data.</text>
</comment>
<feature type="domain" description="DUF7146" evidence="2">
    <location>
        <begin position="123"/>
        <end position="244"/>
    </location>
</feature>
<proteinExistence type="predicted"/>
<dbReference type="OrthoDB" id="9811157at2"/>
<gene>
    <name evidence="3" type="ORF">D2N39_12585</name>
</gene>
<dbReference type="GO" id="GO:0006260">
    <property type="term" value="P:DNA replication"/>
    <property type="evidence" value="ECO:0007669"/>
    <property type="project" value="InterPro"/>
</dbReference>
<dbReference type="SUPFAM" id="SSF57783">
    <property type="entry name" value="Zinc beta-ribbon"/>
    <property type="match status" value="1"/>
</dbReference>
<dbReference type="InterPro" id="IPR036977">
    <property type="entry name" value="DNA_primase_Znf_CHC2"/>
</dbReference>
<evidence type="ECO:0000313" key="3">
    <source>
        <dbReference type="EMBL" id="RID91534.1"/>
    </source>
</evidence>